<evidence type="ECO:0000256" key="4">
    <source>
        <dbReference type="ARBA" id="ARBA00023251"/>
    </source>
</evidence>
<dbReference type="EMBL" id="CP100595">
    <property type="protein sequence ID" value="UTJ06420.1"/>
    <property type="molecule type" value="Genomic_DNA"/>
</dbReference>
<dbReference type="Proteomes" id="UP001060012">
    <property type="component" value="Chromosome"/>
</dbReference>
<dbReference type="RefSeq" id="WP_254576599.1">
    <property type="nucleotide sequence ID" value="NZ_CP100595.1"/>
</dbReference>
<accession>A0ABY5E3V0</accession>
<protein>
    <recommendedName>
        <fullName evidence="2">beta-lactamase</fullName>
        <ecNumber evidence="2">3.5.2.6</ecNumber>
    </recommendedName>
</protein>
<name>A0ABY5E3V0_9BACT</name>
<evidence type="ECO:0000256" key="1">
    <source>
        <dbReference type="ARBA" id="ARBA00001526"/>
    </source>
</evidence>
<evidence type="ECO:0000313" key="5">
    <source>
        <dbReference type="EMBL" id="UTJ06420.1"/>
    </source>
</evidence>
<evidence type="ECO:0000313" key="6">
    <source>
        <dbReference type="Proteomes" id="UP001060012"/>
    </source>
</evidence>
<dbReference type="PROSITE" id="PS51257">
    <property type="entry name" value="PROKAR_LIPOPROTEIN"/>
    <property type="match status" value="1"/>
</dbReference>
<proteinExistence type="predicted"/>
<dbReference type="InterPro" id="IPR011990">
    <property type="entry name" value="TPR-like_helical_dom_sf"/>
</dbReference>
<keyword evidence="4" id="KW-0046">Antibiotic resistance</keyword>
<dbReference type="InterPro" id="IPR006597">
    <property type="entry name" value="Sel1-like"/>
</dbReference>
<organism evidence="5 6">
    <name type="scientific">Arcobacter roscoffensis</name>
    <dbReference type="NCBI Taxonomy" id="2961520"/>
    <lineage>
        <taxon>Bacteria</taxon>
        <taxon>Pseudomonadati</taxon>
        <taxon>Campylobacterota</taxon>
        <taxon>Epsilonproteobacteria</taxon>
        <taxon>Campylobacterales</taxon>
        <taxon>Arcobacteraceae</taxon>
        <taxon>Arcobacter</taxon>
    </lineage>
</organism>
<evidence type="ECO:0000256" key="3">
    <source>
        <dbReference type="ARBA" id="ARBA00023157"/>
    </source>
</evidence>
<keyword evidence="6" id="KW-1185">Reference proteome</keyword>
<dbReference type="SMART" id="SM00671">
    <property type="entry name" value="SEL1"/>
    <property type="match status" value="4"/>
</dbReference>
<reference evidence="5" key="1">
    <citation type="submission" date="2022-07" db="EMBL/GenBank/DDBJ databases">
        <title>Arcobacter roscoffensis sp. nov., a marine bacterium isolated from coastal seawater collected from Roscoff, France.</title>
        <authorList>
            <person name="Pascual J."/>
            <person name="Lepeaux C."/>
            <person name="Methner A."/>
            <person name="Overmann J."/>
        </authorList>
    </citation>
    <scope>NUCLEOTIDE SEQUENCE</scope>
    <source>
        <strain evidence="5">ARW1-2F2</strain>
    </source>
</reference>
<dbReference type="EC" id="3.5.2.6" evidence="2"/>
<sequence>MLKSTTKLLVTSAIASILLTGCNNYEQSLKVLPTELAQANQCISQDKEFEENCYDLISYKNTIAILRLGIKKYSEGKYKDAFTLYTLAQQRGNFYANALLSELYLKGRGVVKNEELGIDLLKDTKKVDPMAAYKLSFYYLNEKDYDEVIELLTFAANNNVKNAQLELSKIYANGKIVKPDTQKSIFWLEKFENKTNSFMMKIYGI</sequence>
<evidence type="ECO:0000256" key="2">
    <source>
        <dbReference type="ARBA" id="ARBA00012865"/>
    </source>
</evidence>
<dbReference type="Gene3D" id="1.25.40.10">
    <property type="entry name" value="Tetratricopeptide repeat domain"/>
    <property type="match status" value="1"/>
</dbReference>
<comment type="catalytic activity">
    <reaction evidence="1">
        <text>a beta-lactam + H2O = a substituted beta-amino acid</text>
        <dbReference type="Rhea" id="RHEA:20401"/>
        <dbReference type="ChEBI" id="CHEBI:15377"/>
        <dbReference type="ChEBI" id="CHEBI:35627"/>
        <dbReference type="ChEBI" id="CHEBI:140347"/>
        <dbReference type="EC" id="3.5.2.6"/>
    </reaction>
</comment>
<keyword evidence="3" id="KW-1015">Disulfide bond</keyword>
<dbReference type="Pfam" id="PF08238">
    <property type="entry name" value="Sel1"/>
    <property type="match status" value="3"/>
</dbReference>
<dbReference type="SUPFAM" id="SSF81901">
    <property type="entry name" value="HCP-like"/>
    <property type="match status" value="1"/>
</dbReference>
<gene>
    <name evidence="5" type="ORF">NJU99_14375</name>
</gene>